<dbReference type="GO" id="GO:0098703">
    <property type="term" value="P:calcium ion import across plasma membrane"/>
    <property type="evidence" value="ECO:0007669"/>
    <property type="project" value="TreeGrafter"/>
</dbReference>
<gene>
    <name evidence="9" type="ORF">CHRIB12_LOCUS5848</name>
</gene>
<sequence>MTDSQDLIQEANIIPVINIESGTPITERPDHSISFDHLKTSFTHEKHFDDSKSDKSSLGLVSTSHKVFEKITGSLTALSKSLRDSFDLGETDDLEIINDEFKYDIDIVATSPGNKFIATWSLENGILAVFPFDSHSGPSNSIFTVKTPFNKDNVSESKAKIYISVSEDGQYVAISRVTITKESHVDTPNMDATATLNNSQQPERIPESSFVVYSIKNSKQQNDSLLNSMEILGSLIFVRHHTLVCFTKNNMHLLSTKHWVLRKSIRIDALIHSSPKYSNLSNEYMIDVHNILIESLKYGYLLWPEEKDGISVWDINGILRQWFYVEAKNISSTRNLFAISTKGDLVARFYEEKKDKSGTLCLFHTPTALLISEIDVPKSTFLISFLQNNDQIILCSRKDQDVRVQLWDCWAGLLVYEEKWTYLNYKKPLVLIGDKFVQAVGNELNTYQLFPNNSPSVTMQALVRSSFGCKTGQDGFVIMSSIEKQQGANFCWGHILDNNKELLCKFKFEPWHNWINSEIFIHWLDPEGKRFIMAGKDSVQIYKTKPKGHNKFLRIELQYIWLSRIEEIKFVTLETRDENNLSLLHVQLTNNETVTLSLPGENEITYRTLIDACAVIHYLRLQYMDDVQSFSRLTIKEQLKKLVDTSIKHFPTAFNKISLGNNEYFCPMEDFILFGWDDLVRKIIETDRYIPLFHNEEQTESALLLLVELQKSELVELLVNYVVKHVKRRYDPVRNRSIPSNIDNITKRIVQQPGFAWTLGKTLLDLYKYYPDKGAYIMKESSYFTTSLEAPKRILQTKLGNPFGGEERSHHSELNPVSRKARLPRGTRYQDEDTKKKSFSNLLNFLPRHYDYASSIRHDTGALIYYPDSTNYSERKQNMYRESYGTRQKQRKQRLEDAKKTHPAKLCVVPWPDFCVYPPLLEDDHYPPLIGRFYRFWNIYISPIQRSPFADVALNGTSEMFSEVVMEAVIKFKWDKFAQKLFLYNFGLYLIHAILFNTIVSIESQIVPSPGDKLGWKGPLLYIETIIPMLFLIQELRQMSGRWQNYWSSFFNYFDLASFVLPLVCDLMVIVGKEPPHSLKSYAVLCVWINTLLQARAFAGPGKFIAIVIEIGKKIITLFVTLFVFILGFANALFVLLRDIQPLDIVQEYNGNIIDQNTGQITANVSLFQTPQENTNMWERFDYSILATYFFLGIGWDSVTTFNPDPALYAMMVLFSFVAVIILLNILIGLITEVFSGSLLVGRQAWLRQRAELIAELELFMLSPSQRQHPDWFPHLIYYEAHLDTINSWKRKLFMEEMGELDADFVRKELKIVKDELHDELKELKGMVGHIRLSVRNPFDGGNIGHDRSGRSSMVSV</sequence>
<comment type="subcellular location">
    <subcellularLocation>
        <location evidence="1">Membrane</location>
        <topology evidence="1">Multi-pass membrane protein</topology>
    </subcellularLocation>
</comment>
<evidence type="ECO:0000256" key="2">
    <source>
        <dbReference type="ARBA" id="ARBA00022692"/>
    </source>
</evidence>
<protein>
    <recommendedName>
        <fullName evidence="8">Ion transport domain-containing protein</fullName>
    </recommendedName>
</protein>
<dbReference type="Pfam" id="PF00520">
    <property type="entry name" value="Ion_trans"/>
    <property type="match status" value="1"/>
</dbReference>
<evidence type="ECO:0000259" key="8">
    <source>
        <dbReference type="Pfam" id="PF00520"/>
    </source>
</evidence>
<name>A0A2I1EPA4_9GLOM</name>
<keyword evidence="4 7" id="KW-1133">Transmembrane helix</keyword>
<feature type="transmembrane region" description="Helical" evidence="7">
    <location>
        <begin position="1115"/>
        <end position="1137"/>
    </location>
</feature>
<dbReference type="PANTHER" id="PTHR10582">
    <property type="entry name" value="TRANSIENT RECEPTOR POTENTIAL ION CHANNEL PROTEIN"/>
    <property type="match status" value="1"/>
</dbReference>
<dbReference type="VEuPathDB" id="FungiDB:FUN_002071"/>
<evidence type="ECO:0000256" key="1">
    <source>
        <dbReference type="ARBA" id="ARBA00004141"/>
    </source>
</evidence>
<dbReference type="InterPro" id="IPR024862">
    <property type="entry name" value="TRPV"/>
</dbReference>
<organism evidence="9 10">
    <name type="scientific">Rhizophagus irregularis</name>
    <dbReference type="NCBI Taxonomy" id="588596"/>
    <lineage>
        <taxon>Eukaryota</taxon>
        <taxon>Fungi</taxon>
        <taxon>Fungi incertae sedis</taxon>
        <taxon>Mucoromycota</taxon>
        <taxon>Glomeromycotina</taxon>
        <taxon>Glomeromycetes</taxon>
        <taxon>Glomerales</taxon>
        <taxon>Glomeraceae</taxon>
        <taxon>Rhizophagus</taxon>
    </lineage>
</organism>
<reference evidence="9" key="1">
    <citation type="submission" date="2020-05" db="EMBL/GenBank/DDBJ databases">
        <authorList>
            <person name="Rincon C."/>
            <person name="Sanders R I."/>
            <person name="Robbins C."/>
            <person name="Chaturvedi A."/>
        </authorList>
    </citation>
    <scope>NUCLEOTIDE SEQUENCE</scope>
    <source>
        <strain evidence="9">CHB12</strain>
    </source>
</reference>
<dbReference type="InterPro" id="IPR005821">
    <property type="entry name" value="Ion_trans_dom"/>
</dbReference>
<dbReference type="VEuPathDB" id="FungiDB:RhiirFUN_002126"/>
<feature type="domain" description="Ion transport" evidence="8">
    <location>
        <begin position="986"/>
        <end position="1236"/>
    </location>
</feature>
<keyword evidence="3" id="KW-0677">Repeat</keyword>
<evidence type="ECO:0000256" key="4">
    <source>
        <dbReference type="ARBA" id="ARBA00022989"/>
    </source>
</evidence>
<accession>A0A2I1EPA4</accession>
<proteinExistence type="predicted"/>
<dbReference type="GO" id="GO:0005262">
    <property type="term" value="F:calcium channel activity"/>
    <property type="evidence" value="ECO:0007669"/>
    <property type="project" value="TreeGrafter"/>
</dbReference>
<keyword evidence="5 7" id="KW-0472">Membrane</keyword>
<dbReference type="VEuPathDB" id="FungiDB:RhiirA1_528913"/>
<dbReference type="Proteomes" id="UP000684084">
    <property type="component" value="Unassembled WGS sequence"/>
</dbReference>
<feature type="region of interest" description="Disordered" evidence="6">
    <location>
        <begin position="802"/>
        <end position="834"/>
    </location>
</feature>
<dbReference type="PANTHER" id="PTHR10582:SF2">
    <property type="entry name" value="INACTIVE"/>
    <property type="match status" value="1"/>
</dbReference>
<dbReference type="SUPFAM" id="SSF82171">
    <property type="entry name" value="DPP6 N-terminal domain-like"/>
    <property type="match status" value="1"/>
</dbReference>
<dbReference type="EMBL" id="CAGKOT010000009">
    <property type="protein sequence ID" value="CAB5354318.1"/>
    <property type="molecule type" value="Genomic_DNA"/>
</dbReference>
<feature type="transmembrane region" description="Helical" evidence="7">
    <location>
        <begin position="1183"/>
        <end position="1202"/>
    </location>
</feature>
<evidence type="ECO:0000256" key="3">
    <source>
        <dbReference type="ARBA" id="ARBA00022737"/>
    </source>
</evidence>
<evidence type="ECO:0000256" key="7">
    <source>
        <dbReference type="SAM" id="Phobius"/>
    </source>
</evidence>
<evidence type="ECO:0000256" key="5">
    <source>
        <dbReference type="ARBA" id="ARBA00023136"/>
    </source>
</evidence>
<dbReference type="GO" id="GO:0005886">
    <property type="term" value="C:plasma membrane"/>
    <property type="evidence" value="ECO:0007669"/>
    <property type="project" value="TreeGrafter"/>
</dbReference>
<dbReference type="OrthoDB" id="2377581at2759"/>
<evidence type="ECO:0000313" key="9">
    <source>
        <dbReference type="EMBL" id="CAB5354318.1"/>
    </source>
</evidence>
<keyword evidence="2 7" id="KW-0812">Transmembrane</keyword>
<comment type="caution">
    <text evidence="9">The sequence shown here is derived from an EMBL/GenBank/DDBJ whole genome shotgun (WGS) entry which is preliminary data.</text>
</comment>
<feature type="transmembrane region" description="Helical" evidence="7">
    <location>
        <begin position="1208"/>
        <end position="1241"/>
    </location>
</feature>
<evidence type="ECO:0000256" key="6">
    <source>
        <dbReference type="SAM" id="MobiDB-lite"/>
    </source>
</evidence>
<evidence type="ECO:0000313" key="10">
    <source>
        <dbReference type="Proteomes" id="UP000684084"/>
    </source>
</evidence>